<dbReference type="InterPro" id="IPR029063">
    <property type="entry name" value="SAM-dependent_MTases_sf"/>
</dbReference>
<dbReference type="EMBL" id="WUUL01000003">
    <property type="protein sequence ID" value="MXQ53180.1"/>
    <property type="molecule type" value="Genomic_DNA"/>
</dbReference>
<dbReference type="RefSeq" id="WP_160800542.1">
    <property type="nucleotide sequence ID" value="NZ_WUUL01000003.1"/>
</dbReference>
<protein>
    <submittedName>
        <fullName evidence="2">Methyltransferase domain-containing protein</fullName>
    </submittedName>
</protein>
<dbReference type="Proteomes" id="UP000430692">
    <property type="component" value="Unassembled WGS sequence"/>
</dbReference>
<sequence>MTKTLFPSPSIQNTSKKMFTYGIGCHALLVLHSVGLLPILEKRAVSKKEIVESERYPHHMAIIGALQALTYADIVKDEKQQYLLTESGREVVQDIDMFIHWFNAYGKVMADSVEIAKNLYVPKPDVDYDLDQVAYSASLIKKRLITPVLREVISSLQPQGVLCDMGCSSGEVLISLCEEFNLEGIGFEKSPKMVELANKNIQMNTSAAIHAYYADYTNMKGIYPEVDLLICDFFMHHITDDDVCIEMLRSFKQTFPNSRYMLFMDNFTPEHGTSSPEVFAPAFDFVHRLQKIETRAYQSLEGIIKGSGFSIVERKNLEIPNGYLWLLEM</sequence>
<dbReference type="CDD" id="cd02440">
    <property type="entry name" value="AdoMet_MTases"/>
    <property type="match status" value="1"/>
</dbReference>
<name>A0A6I4VTK5_9BACL</name>
<dbReference type="GO" id="GO:0032259">
    <property type="term" value="P:methylation"/>
    <property type="evidence" value="ECO:0007669"/>
    <property type="project" value="UniProtKB-KW"/>
</dbReference>
<dbReference type="Gene3D" id="3.40.50.150">
    <property type="entry name" value="Vaccinia Virus protein VP39"/>
    <property type="match status" value="1"/>
</dbReference>
<keyword evidence="2" id="KW-0489">Methyltransferase</keyword>
<evidence type="ECO:0000313" key="2">
    <source>
        <dbReference type="EMBL" id="MXQ53180.1"/>
    </source>
</evidence>
<dbReference type="SUPFAM" id="SSF53335">
    <property type="entry name" value="S-adenosyl-L-methionine-dependent methyltransferases"/>
    <property type="match status" value="1"/>
</dbReference>
<gene>
    <name evidence="2" type="ORF">GSM42_05415</name>
</gene>
<keyword evidence="2" id="KW-0808">Transferase</keyword>
<dbReference type="Pfam" id="PF13847">
    <property type="entry name" value="Methyltransf_31"/>
    <property type="match status" value="1"/>
</dbReference>
<feature type="domain" description="Methyltransferase" evidence="1">
    <location>
        <begin position="161"/>
        <end position="251"/>
    </location>
</feature>
<accession>A0A6I4VTK5</accession>
<evidence type="ECO:0000259" key="1">
    <source>
        <dbReference type="Pfam" id="PF13847"/>
    </source>
</evidence>
<dbReference type="AlphaFoldDB" id="A0A6I4VTK5"/>
<organism evidence="2 3">
    <name type="scientific">Shimazuella alba</name>
    <dbReference type="NCBI Taxonomy" id="2690964"/>
    <lineage>
        <taxon>Bacteria</taxon>
        <taxon>Bacillati</taxon>
        <taxon>Bacillota</taxon>
        <taxon>Bacilli</taxon>
        <taxon>Bacillales</taxon>
        <taxon>Thermoactinomycetaceae</taxon>
        <taxon>Shimazuella</taxon>
    </lineage>
</organism>
<dbReference type="GO" id="GO:0008168">
    <property type="term" value="F:methyltransferase activity"/>
    <property type="evidence" value="ECO:0007669"/>
    <property type="project" value="UniProtKB-KW"/>
</dbReference>
<keyword evidence="3" id="KW-1185">Reference proteome</keyword>
<dbReference type="InterPro" id="IPR025714">
    <property type="entry name" value="Methyltranfer_dom"/>
</dbReference>
<reference evidence="2 3" key="1">
    <citation type="submission" date="2019-12" db="EMBL/GenBank/DDBJ databases">
        <title>Whole-genome analyses of novel actinobacteria.</title>
        <authorList>
            <person name="Sahin N."/>
            <person name="Saygin H."/>
        </authorList>
    </citation>
    <scope>NUCLEOTIDE SEQUENCE [LARGE SCALE GENOMIC DNA]</scope>
    <source>
        <strain evidence="2 3">KC615</strain>
    </source>
</reference>
<proteinExistence type="predicted"/>
<evidence type="ECO:0000313" key="3">
    <source>
        <dbReference type="Proteomes" id="UP000430692"/>
    </source>
</evidence>
<comment type="caution">
    <text evidence="2">The sequence shown here is derived from an EMBL/GenBank/DDBJ whole genome shotgun (WGS) entry which is preliminary data.</text>
</comment>